<accession>A0A1H1M4S7</accession>
<feature type="chain" id="PRO_5009254028" evidence="1">
    <location>
        <begin position="24"/>
        <end position="347"/>
    </location>
</feature>
<dbReference type="AlphaFoldDB" id="A0A1H1M4S7"/>
<feature type="signal peptide" evidence="1">
    <location>
        <begin position="1"/>
        <end position="23"/>
    </location>
</feature>
<dbReference type="Proteomes" id="UP000243207">
    <property type="component" value="Chromosome I"/>
</dbReference>
<dbReference type="EMBL" id="LT629736">
    <property type="protein sequence ID" value="SDR81019.1"/>
    <property type="molecule type" value="Genomic_DNA"/>
</dbReference>
<reference evidence="4" key="1">
    <citation type="submission" date="2016-10" db="EMBL/GenBank/DDBJ databases">
        <authorList>
            <person name="Varghese N."/>
            <person name="Submissions S."/>
        </authorList>
    </citation>
    <scope>NUCLEOTIDE SEQUENCE [LARGE SCALE GENOMIC DNA]</scope>
    <source>
        <strain evidence="4">NRRL B-51270</strain>
    </source>
</reference>
<feature type="domain" description="Phytase-like" evidence="2">
    <location>
        <begin position="44"/>
        <end position="196"/>
    </location>
</feature>
<dbReference type="OrthoDB" id="6195379at2"/>
<dbReference type="STRING" id="487184.SAMN05216421_0359"/>
<evidence type="ECO:0000259" key="2">
    <source>
        <dbReference type="Pfam" id="PF13449"/>
    </source>
</evidence>
<keyword evidence="4" id="KW-1185">Reference proteome</keyword>
<dbReference type="RefSeq" id="WP_093391541.1">
    <property type="nucleotide sequence ID" value="NZ_LT629736.1"/>
</dbReference>
<evidence type="ECO:0000313" key="4">
    <source>
        <dbReference type="Proteomes" id="UP000243207"/>
    </source>
</evidence>
<name>A0A1H1M4S7_9GAMM</name>
<organism evidence="3 4">
    <name type="scientific">Halopseudomonas xinjiangensis</name>
    <dbReference type="NCBI Taxonomy" id="487184"/>
    <lineage>
        <taxon>Bacteria</taxon>
        <taxon>Pseudomonadati</taxon>
        <taxon>Pseudomonadota</taxon>
        <taxon>Gammaproteobacteria</taxon>
        <taxon>Pseudomonadales</taxon>
        <taxon>Pseudomonadaceae</taxon>
        <taxon>Halopseudomonas</taxon>
    </lineage>
</organism>
<dbReference type="Pfam" id="PF13449">
    <property type="entry name" value="Phytase-like"/>
    <property type="match status" value="1"/>
</dbReference>
<gene>
    <name evidence="3" type="ORF">SAMN05216421_0359</name>
</gene>
<protein>
    <submittedName>
        <fullName evidence="3">Esterase-like activity of phytase</fullName>
    </submittedName>
</protein>
<evidence type="ECO:0000313" key="3">
    <source>
        <dbReference type="EMBL" id="SDR81019.1"/>
    </source>
</evidence>
<sequence>MSRACCAWLLASLLAILCSPLGAFERAPELTLEKALPVAGMSRGNLSGMTRCDGRWLAVSDRVDADIFVLHEEAGRWQAEPESFVLPQGRPSTLPLHLQAGAWIRSLSGQAMDFEAIACDDRGNRYLLSESLLGVLQLPPHGDVDSATQATGKWIDLGEAFYQQGVDAGLWQQTNATAEGLAVSGDGESIWFAAERLSRGLVRLQWHDDLWRCPVAGCVLLAERRYMPAQPFGSGVLAQQILSLDFSDLYYWRDRLWTLERNEHQVCRRHPVSGQRERCWSFAETLLSHPYLYPDAPFGVAETLYIDEMGVTIGLDNNGRARLDDDTAPWVFSFALPDDWETGYNHE</sequence>
<proteinExistence type="predicted"/>
<keyword evidence="1" id="KW-0732">Signal</keyword>
<dbReference type="InterPro" id="IPR027372">
    <property type="entry name" value="Phytase-like_dom"/>
</dbReference>
<evidence type="ECO:0000256" key="1">
    <source>
        <dbReference type="SAM" id="SignalP"/>
    </source>
</evidence>